<feature type="domain" description="Nitroreductase" evidence="1">
    <location>
        <begin position="20"/>
        <end position="202"/>
    </location>
</feature>
<protein>
    <recommendedName>
        <fullName evidence="1">Nitroreductase domain-containing protein</fullName>
    </recommendedName>
</protein>
<name>A0A0F9KP15_9ZZZZ</name>
<gene>
    <name evidence="2" type="ORF">LCGC14_1679870</name>
</gene>
<dbReference type="Gene3D" id="3.40.109.10">
    <property type="entry name" value="NADH Oxidase"/>
    <property type="match status" value="1"/>
</dbReference>
<dbReference type="PANTHER" id="PTHR43745">
    <property type="entry name" value="NITROREDUCTASE MJ1384-RELATED"/>
    <property type="match status" value="1"/>
</dbReference>
<dbReference type="SUPFAM" id="SSF55469">
    <property type="entry name" value="FMN-dependent nitroreductase-like"/>
    <property type="match status" value="1"/>
</dbReference>
<evidence type="ECO:0000259" key="1">
    <source>
        <dbReference type="Pfam" id="PF00881"/>
    </source>
</evidence>
<dbReference type="InterPro" id="IPR000415">
    <property type="entry name" value="Nitroreductase-like"/>
</dbReference>
<proteinExistence type="predicted"/>
<evidence type="ECO:0000313" key="2">
    <source>
        <dbReference type="EMBL" id="KKM17025.1"/>
    </source>
</evidence>
<dbReference type="GO" id="GO:0016491">
    <property type="term" value="F:oxidoreductase activity"/>
    <property type="evidence" value="ECO:0007669"/>
    <property type="project" value="InterPro"/>
</dbReference>
<sequence>MVFELPAPELQDSESLVGCIEGRRSVRQYTKAPLPIGVLSQLLWAAQGVTGPGPKRATPSAGGLYPLHLQIVVQRVSALEPGIYEYKADSHSLKLVGDRVRKEAMHELGIGDQPWLKAAAVVIGVSAKLGDAVSHFKSQSPQGERGARYVYMETGALAQNVHLQSTALGVGCVLVAGFDDARVKEALRLPSNMEPTALLCIGQRQDT</sequence>
<reference evidence="2" key="1">
    <citation type="journal article" date="2015" name="Nature">
        <title>Complex archaea that bridge the gap between prokaryotes and eukaryotes.</title>
        <authorList>
            <person name="Spang A."/>
            <person name="Saw J.H."/>
            <person name="Jorgensen S.L."/>
            <person name="Zaremba-Niedzwiedzka K."/>
            <person name="Martijn J."/>
            <person name="Lind A.E."/>
            <person name="van Eijk R."/>
            <person name="Schleper C."/>
            <person name="Guy L."/>
            <person name="Ettema T.J."/>
        </authorList>
    </citation>
    <scope>NUCLEOTIDE SEQUENCE</scope>
</reference>
<dbReference type="CDD" id="cd02142">
    <property type="entry name" value="McbC_SagB-like_oxidoreductase"/>
    <property type="match status" value="1"/>
</dbReference>
<dbReference type="PANTHER" id="PTHR43745:SF2">
    <property type="entry name" value="NITROREDUCTASE MJ1384-RELATED"/>
    <property type="match status" value="1"/>
</dbReference>
<dbReference type="NCBIfam" id="TIGR03605">
    <property type="entry name" value="antibiot_sagB"/>
    <property type="match status" value="1"/>
</dbReference>
<dbReference type="AlphaFoldDB" id="A0A0F9KP15"/>
<accession>A0A0F9KP15</accession>
<dbReference type="InterPro" id="IPR020051">
    <property type="entry name" value="SagB-type_dehydrogenase"/>
</dbReference>
<dbReference type="Pfam" id="PF00881">
    <property type="entry name" value="Nitroreductase"/>
    <property type="match status" value="1"/>
</dbReference>
<dbReference type="InterPro" id="IPR029479">
    <property type="entry name" value="Nitroreductase"/>
</dbReference>
<organism evidence="2">
    <name type="scientific">marine sediment metagenome</name>
    <dbReference type="NCBI Taxonomy" id="412755"/>
    <lineage>
        <taxon>unclassified sequences</taxon>
        <taxon>metagenomes</taxon>
        <taxon>ecological metagenomes</taxon>
    </lineage>
</organism>
<dbReference type="InterPro" id="IPR052544">
    <property type="entry name" value="Bacteriocin_Proc_Enz"/>
</dbReference>
<dbReference type="EMBL" id="LAZR01014540">
    <property type="protein sequence ID" value="KKM17025.1"/>
    <property type="molecule type" value="Genomic_DNA"/>
</dbReference>
<comment type="caution">
    <text evidence="2">The sequence shown here is derived from an EMBL/GenBank/DDBJ whole genome shotgun (WGS) entry which is preliminary data.</text>
</comment>